<sequence length="247" mass="26889">MMNDYRPQHQPPNMPTCAAPDNVGGVPSCGADKWWDLEVFLPIELIREHTKTDDVPQVSDEQLNLYRKAAVEAAEQYTGMVLAGQRTITEPVEALPRRSKFGFMKPSYRFQMAHPSVDGIVYLYGGSLPPQQLRIKPGAQVVSIAVDRYVIDLRQCCDPCGQGAAQGVNPGLMIMYKSGFAACEDIPAGIILGCLKFIAFSVMHAGDEILTVRNRASSAGTALEGTNNVGWASGGIELWRQYGPEAA</sequence>
<dbReference type="STRING" id="665467.SAMN02982931_03773"/>
<dbReference type="AlphaFoldDB" id="A0A1G6DU38"/>
<gene>
    <name evidence="1" type="ORF">SAMN02982931_03773</name>
</gene>
<reference evidence="1 2" key="1">
    <citation type="submission" date="2016-10" db="EMBL/GenBank/DDBJ databases">
        <authorList>
            <person name="de Groot N.N."/>
        </authorList>
    </citation>
    <scope>NUCLEOTIDE SEQUENCE [LARGE SCALE GENOMIC DNA]</scope>
    <source>
        <strain evidence="1 2">ATCC 35022</strain>
    </source>
</reference>
<keyword evidence="2" id="KW-1185">Reference proteome</keyword>
<evidence type="ECO:0000313" key="2">
    <source>
        <dbReference type="Proteomes" id="UP000199071"/>
    </source>
</evidence>
<name>A0A1G6DU38_9HYPH</name>
<accession>A0A1G6DU38</accession>
<protein>
    <submittedName>
        <fullName evidence="1">Uncharacterized protein</fullName>
    </submittedName>
</protein>
<evidence type="ECO:0000313" key="1">
    <source>
        <dbReference type="EMBL" id="SDB48641.1"/>
    </source>
</evidence>
<dbReference type="EMBL" id="FMXQ01000008">
    <property type="protein sequence ID" value="SDB48641.1"/>
    <property type="molecule type" value="Genomic_DNA"/>
</dbReference>
<organism evidence="1 2">
    <name type="scientific">Bauldia litoralis</name>
    <dbReference type="NCBI Taxonomy" id="665467"/>
    <lineage>
        <taxon>Bacteria</taxon>
        <taxon>Pseudomonadati</taxon>
        <taxon>Pseudomonadota</taxon>
        <taxon>Alphaproteobacteria</taxon>
        <taxon>Hyphomicrobiales</taxon>
        <taxon>Kaistiaceae</taxon>
        <taxon>Bauldia</taxon>
    </lineage>
</organism>
<dbReference type="Proteomes" id="UP000199071">
    <property type="component" value="Unassembled WGS sequence"/>
</dbReference>
<proteinExistence type="predicted"/>